<dbReference type="Proteomes" id="UP000054047">
    <property type="component" value="Unassembled WGS sequence"/>
</dbReference>
<dbReference type="OrthoDB" id="5596422at2759"/>
<dbReference type="GO" id="GO:0032446">
    <property type="term" value="P:protein modification by small protein conjugation"/>
    <property type="evidence" value="ECO:0007669"/>
    <property type="project" value="UniProtKB-ARBA"/>
</dbReference>
<reference evidence="2 3" key="1">
    <citation type="submission" date="2013-12" db="EMBL/GenBank/DDBJ databases">
        <title>Draft genome of the parsitic nematode Ancylostoma duodenale.</title>
        <authorList>
            <person name="Mitreva M."/>
        </authorList>
    </citation>
    <scope>NUCLEOTIDE SEQUENCE [LARGE SCALE GENOMIC DNA]</scope>
    <source>
        <strain evidence="2 3">Zhejiang</strain>
    </source>
</reference>
<dbReference type="InterPro" id="IPR016135">
    <property type="entry name" value="UBQ-conjugating_enzyme/RWD"/>
</dbReference>
<evidence type="ECO:0000313" key="2">
    <source>
        <dbReference type="EMBL" id="KIH64080.1"/>
    </source>
</evidence>
<proteinExistence type="predicted"/>
<keyword evidence="3" id="KW-1185">Reference proteome</keyword>
<dbReference type="AlphaFoldDB" id="A0A0C2GRZ6"/>
<sequence>MGKYGLYDPQLRKRVEKALLEGKKSEEAGPFDRAVTKMVRFNIAMRLAQSLATGEDVNNTYEFAVEARAAEPLRILPSQLARHALSSEFARVCRHPIDGMYIVPSACDQFTWFGLLFIRRGIYGGGIFRFNVRIPSDFPATTSLPTVKFDLFIFHPNIDPSSRRPDLTRYFPDGWKKDKHHIQNVLLVVQRLFFSFDFDPESSANPVAATISIAKNCVNQSRMEVYDEPEDANDPNHFLIVMSRNSLNPSGDASEV</sequence>
<feature type="domain" description="UBC core" evidence="1">
    <location>
        <begin position="80"/>
        <end position="232"/>
    </location>
</feature>
<gene>
    <name evidence="2" type="ORF">ANCDUO_05614</name>
</gene>
<organism evidence="2 3">
    <name type="scientific">Ancylostoma duodenale</name>
    <dbReference type="NCBI Taxonomy" id="51022"/>
    <lineage>
        <taxon>Eukaryota</taxon>
        <taxon>Metazoa</taxon>
        <taxon>Ecdysozoa</taxon>
        <taxon>Nematoda</taxon>
        <taxon>Chromadorea</taxon>
        <taxon>Rhabditida</taxon>
        <taxon>Rhabditina</taxon>
        <taxon>Rhabditomorpha</taxon>
        <taxon>Strongyloidea</taxon>
        <taxon>Ancylostomatidae</taxon>
        <taxon>Ancylostomatinae</taxon>
        <taxon>Ancylostoma</taxon>
    </lineage>
</organism>
<protein>
    <submittedName>
        <fullName evidence="2">Ubiquitin--protein ligase</fullName>
    </submittedName>
</protein>
<keyword evidence="2" id="KW-0436">Ligase</keyword>
<dbReference type="CDD" id="cd23814">
    <property type="entry name" value="UEV_AKTIP"/>
    <property type="match status" value="1"/>
</dbReference>
<dbReference type="PROSITE" id="PS50127">
    <property type="entry name" value="UBC_2"/>
    <property type="match status" value="1"/>
</dbReference>
<dbReference type="PANTHER" id="PTHR24067">
    <property type="entry name" value="UBIQUITIN-CONJUGATING ENZYME E2"/>
    <property type="match status" value="1"/>
</dbReference>
<evidence type="ECO:0000313" key="3">
    <source>
        <dbReference type="Proteomes" id="UP000054047"/>
    </source>
</evidence>
<dbReference type="GO" id="GO:0016874">
    <property type="term" value="F:ligase activity"/>
    <property type="evidence" value="ECO:0007669"/>
    <property type="project" value="UniProtKB-KW"/>
</dbReference>
<dbReference type="SMART" id="SM00212">
    <property type="entry name" value="UBCc"/>
    <property type="match status" value="1"/>
</dbReference>
<dbReference type="Gene3D" id="3.10.110.10">
    <property type="entry name" value="Ubiquitin Conjugating Enzyme"/>
    <property type="match status" value="1"/>
</dbReference>
<dbReference type="InterPro" id="IPR000608">
    <property type="entry name" value="UBC"/>
</dbReference>
<dbReference type="SUPFAM" id="SSF54495">
    <property type="entry name" value="UBC-like"/>
    <property type="match status" value="1"/>
</dbReference>
<accession>A0A0C2GRZ6</accession>
<dbReference type="Pfam" id="PF00179">
    <property type="entry name" value="UQ_con"/>
    <property type="match status" value="1"/>
</dbReference>
<evidence type="ECO:0000259" key="1">
    <source>
        <dbReference type="PROSITE" id="PS50127"/>
    </source>
</evidence>
<name>A0A0C2GRZ6_9BILA</name>
<dbReference type="InterPro" id="IPR050113">
    <property type="entry name" value="Ub_conjugating_enzyme"/>
</dbReference>
<dbReference type="EMBL" id="KN728258">
    <property type="protein sequence ID" value="KIH64080.1"/>
    <property type="molecule type" value="Genomic_DNA"/>
</dbReference>